<dbReference type="PANTHER" id="PTHR19143:SF458">
    <property type="entry name" value="FIBRINOGEN C-TERMINAL DOMAIN-CONTAINING PROTEIN-RELATED"/>
    <property type="match status" value="1"/>
</dbReference>
<proteinExistence type="predicted"/>
<dbReference type="OrthoDB" id="5967688at2759"/>
<evidence type="ECO:0000313" key="4">
    <source>
        <dbReference type="EMBL" id="PFX12119.1"/>
    </source>
</evidence>
<feature type="chain" id="PRO_5012473770" evidence="2">
    <location>
        <begin position="26"/>
        <end position="278"/>
    </location>
</feature>
<dbReference type="PROSITE" id="PS51406">
    <property type="entry name" value="FIBRINOGEN_C_2"/>
    <property type="match status" value="1"/>
</dbReference>
<accession>A0A2B4R5M4</accession>
<dbReference type="Pfam" id="PF00147">
    <property type="entry name" value="Fibrinogen_C"/>
    <property type="match status" value="1"/>
</dbReference>
<sequence length="278" mass="31802">MQALRPTHLVFLICTKFLLVSLVVASDEFCGRVFETQLGHALVGHFMTKNYVLDEFECHLKCMANNNFYKNCAEVFKSGDKIRDVYKIDPDGLGEIEVFCDHETAGGGWMVFQKRFDGTEDFFRTWDDYKRGFGNVKGEFWLGLDKIHRLTASSNKLRVDLGDFHGKTAFAEHSSFSVASEYAKYRLSLGSYSGTAGDSLGVHDGSAFSTKDRDNDAISGGNCAFWHKGAWWYKSCHVSNLNGMYLDGRCTYGVCWYDWKRRYESLKRSEMKIRPKEF</sequence>
<dbReference type="SMART" id="SM00186">
    <property type="entry name" value="FBG"/>
    <property type="match status" value="1"/>
</dbReference>
<dbReference type="AlphaFoldDB" id="A0A2B4R5M4"/>
<feature type="domain" description="Fibrinogen C-terminal" evidence="3">
    <location>
        <begin position="63"/>
        <end position="277"/>
    </location>
</feature>
<organism evidence="4 5">
    <name type="scientific">Stylophora pistillata</name>
    <name type="common">Smooth cauliflower coral</name>
    <dbReference type="NCBI Taxonomy" id="50429"/>
    <lineage>
        <taxon>Eukaryota</taxon>
        <taxon>Metazoa</taxon>
        <taxon>Cnidaria</taxon>
        <taxon>Anthozoa</taxon>
        <taxon>Hexacorallia</taxon>
        <taxon>Scleractinia</taxon>
        <taxon>Astrocoeniina</taxon>
        <taxon>Pocilloporidae</taxon>
        <taxon>Stylophora</taxon>
    </lineage>
</organism>
<dbReference type="SUPFAM" id="SSF56496">
    <property type="entry name" value="Fibrinogen C-terminal domain-like"/>
    <property type="match status" value="1"/>
</dbReference>
<dbReference type="InterPro" id="IPR002181">
    <property type="entry name" value="Fibrinogen_a/b/g_C_dom"/>
</dbReference>
<keyword evidence="1" id="KW-1015">Disulfide bond</keyword>
<evidence type="ECO:0000313" key="5">
    <source>
        <dbReference type="Proteomes" id="UP000225706"/>
    </source>
</evidence>
<dbReference type="EMBL" id="LSMT01001576">
    <property type="protein sequence ID" value="PFX12119.1"/>
    <property type="molecule type" value="Genomic_DNA"/>
</dbReference>
<dbReference type="CDD" id="cd00087">
    <property type="entry name" value="FReD"/>
    <property type="match status" value="1"/>
</dbReference>
<dbReference type="NCBIfam" id="NF040941">
    <property type="entry name" value="GGGWT_bact"/>
    <property type="match status" value="1"/>
</dbReference>
<evidence type="ECO:0000259" key="3">
    <source>
        <dbReference type="PROSITE" id="PS51406"/>
    </source>
</evidence>
<dbReference type="Proteomes" id="UP000225706">
    <property type="component" value="Unassembled WGS sequence"/>
</dbReference>
<dbReference type="InterPro" id="IPR036056">
    <property type="entry name" value="Fibrinogen-like_C"/>
</dbReference>
<dbReference type="InterPro" id="IPR014716">
    <property type="entry name" value="Fibrinogen_a/b/g_C_1"/>
</dbReference>
<dbReference type="InterPro" id="IPR020837">
    <property type="entry name" value="Fibrinogen_CS"/>
</dbReference>
<feature type="signal peptide" evidence="2">
    <location>
        <begin position="1"/>
        <end position="25"/>
    </location>
</feature>
<keyword evidence="2" id="KW-0732">Signal</keyword>
<dbReference type="PROSITE" id="PS00514">
    <property type="entry name" value="FIBRINOGEN_C_1"/>
    <property type="match status" value="1"/>
</dbReference>
<dbReference type="PANTHER" id="PTHR19143">
    <property type="entry name" value="FIBRINOGEN/TENASCIN/ANGIOPOEITIN"/>
    <property type="match status" value="1"/>
</dbReference>
<comment type="caution">
    <text evidence="4">The sequence shown here is derived from an EMBL/GenBank/DDBJ whole genome shotgun (WGS) entry which is preliminary data.</text>
</comment>
<reference evidence="5" key="1">
    <citation type="journal article" date="2017" name="bioRxiv">
        <title>Comparative analysis of the genomes of Stylophora pistillata and Acropora digitifera provides evidence for extensive differences between species of corals.</title>
        <authorList>
            <person name="Voolstra C.R."/>
            <person name="Li Y."/>
            <person name="Liew Y.J."/>
            <person name="Baumgarten S."/>
            <person name="Zoccola D."/>
            <person name="Flot J.-F."/>
            <person name="Tambutte S."/>
            <person name="Allemand D."/>
            <person name="Aranda M."/>
        </authorList>
    </citation>
    <scope>NUCLEOTIDE SEQUENCE [LARGE SCALE GENOMIC DNA]</scope>
</reference>
<dbReference type="GO" id="GO:0005615">
    <property type="term" value="C:extracellular space"/>
    <property type="evidence" value="ECO:0007669"/>
    <property type="project" value="TreeGrafter"/>
</dbReference>
<evidence type="ECO:0000256" key="1">
    <source>
        <dbReference type="ARBA" id="ARBA00023157"/>
    </source>
</evidence>
<name>A0A2B4R5M4_STYPI</name>
<dbReference type="InterPro" id="IPR050373">
    <property type="entry name" value="Fibrinogen_C-term_domain"/>
</dbReference>
<evidence type="ECO:0000256" key="2">
    <source>
        <dbReference type="SAM" id="SignalP"/>
    </source>
</evidence>
<dbReference type="Gene3D" id="3.90.215.10">
    <property type="entry name" value="Gamma Fibrinogen, chain A, domain 1"/>
    <property type="match status" value="1"/>
</dbReference>
<gene>
    <name evidence="4" type="primary">TNR</name>
    <name evidence="4" type="ORF">AWC38_SpisGene23974</name>
</gene>
<dbReference type="STRING" id="50429.A0A2B4R5M4"/>
<protein>
    <submittedName>
        <fullName evidence="4">Tenascin-R</fullName>
    </submittedName>
</protein>
<keyword evidence="5" id="KW-1185">Reference proteome</keyword>
<dbReference type="FunFam" id="3.90.215.10:FF:000001">
    <property type="entry name" value="Tenascin isoform 1"/>
    <property type="match status" value="1"/>
</dbReference>